<keyword evidence="1" id="KW-0479">Metal-binding</keyword>
<evidence type="ECO:0000313" key="9">
    <source>
        <dbReference type="Proteomes" id="UP001162060"/>
    </source>
</evidence>
<evidence type="ECO:0000256" key="1">
    <source>
        <dbReference type="ARBA" id="ARBA00022723"/>
    </source>
</evidence>
<evidence type="ECO:0000256" key="3">
    <source>
        <dbReference type="ARBA" id="ARBA00022833"/>
    </source>
</evidence>
<comment type="caution">
    <text evidence="7">The sequence shown here is derived from an EMBL/GenBank/DDBJ whole genome shotgun (WGS) entry which is preliminary data.</text>
</comment>
<sequence length="86" mass="9963">MFYTVRHSSDVESTLSATPAHFKMAPQKRQRGVEWDEFDYVEDNGQHKILRVACNYCASNVSASTANMRTHLRNCKKRHADHRIVI</sequence>
<proteinExistence type="predicted"/>
<dbReference type="InterPro" id="IPR036236">
    <property type="entry name" value="Znf_C2H2_sf"/>
</dbReference>
<evidence type="ECO:0000256" key="5">
    <source>
        <dbReference type="SAM" id="MobiDB-lite"/>
    </source>
</evidence>
<reference evidence="7" key="1">
    <citation type="submission" date="2024-01" db="EMBL/GenBank/DDBJ databases">
        <authorList>
            <person name="Webb A."/>
        </authorList>
    </citation>
    <scope>NUCLEOTIDE SEQUENCE</scope>
    <source>
        <strain evidence="7">Pm1</strain>
    </source>
</reference>
<evidence type="ECO:0000256" key="2">
    <source>
        <dbReference type="ARBA" id="ARBA00022771"/>
    </source>
</evidence>
<protein>
    <recommendedName>
        <fullName evidence="6">BED-type domain-containing protein</fullName>
    </recommendedName>
</protein>
<dbReference type="AlphaFoldDB" id="A0AAV1UUH1"/>
<keyword evidence="2 4" id="KW-0863">Zinc-finger</keyword>
<evidence type="ECO:0000256" key="4">
    <source>
        <dbReference type="PROSITE-ProRule" id="PRU00027"/>
    </source>
</evidence>
<gene>
    <name evidence="7" type="ORF">PM001_LOCUS22033</name>
    <name evidence="8" type="ORF">PM001_LOCUS30071</name>
</gene>
<dbReference type="GO" id="GO:0003677">
    <property type="term" value="F:DNA binding"/>
    <property type="evidence" value="ECO:0007669"/>
    <property type="project" value="InterPro"/>
</dbReference>
<feature type="region of interest" description="Disordered" evidence="5">
    <location>
        <begin position="1"/>
        <end position="27"/>
    </location>
</feature>
<accession>A0AAV1UUH1</accession>
<name>A0AAV1UUH1_9STRA</name>
<evidence type="ECO:0000313" key="7">
    <source>
        <dbReference type="EMBL" id="CAK7936883.1"/>
    </source>
</evidence>
<dbReference type="PROSITE" id="PS50808">
    <property type="entry name" value="ZF_BED"/>
    <property type="match status" value="1"/>
</dbReference>
<dbReference type="Pfam" id="PF02892">
    <property type="entry name" value="zf-BED"/>
    <property type="match status" value="1"/>
</dbReference>
<dbReference type="EMBL" id="CAKLBY020000226">
    <property type="protein sequence ID" value="CAK7936883.1"/>
    <property type="molecule type" value="Genomic_DNA"/>
</dbReference>
<keyword evidence="3" id="KW-0862">Zinc</keyword>
<dbReference type="SMART" id="SM00614">
    <property type="entry name" value="ZnF_BED"/>
    <property type="match status" value="1"/>
</dbReference>
<feature type="domain" description="BED-type" evidence="6">
    <location>
        <begin position="29"/>
        <end position="86"/>
    </location>
</feature>
<dbReference type="Proteomes" id="UP001162060">
    <property type="component" value="Unassembled WGS sequence"/>
</dbReference>
<organism evidence="7 9">
    <name type="scientific">Peronospora matthiolae</name>
    <dbReference type="NCBI Taxonomy" id="2874970"/>
    <lineage>
        <taxon>Eukaryota</taxon>
        <taxon>Sar</taxon>
        <taxon>Stramenopiles</taxon>
        <taxon>Oomycota</taxon>
        <taxon>Peronosporomycetes</taxon>
        <taxon>Peronosporales</taxon>
        <taxon>Peronosporaceae</taxon>
        <taxon>Peronospora</taxon>
    </lineage>
</organism>
<dbReference type="InterPro" id="IPR003656">
    <property type="entry name" value="Znf_BED"/>
</dbReference>
<evidence type="ECO:0000313" key="8">
    <source>
        <dbReference type="EMBL" id="CAK7944921.1"/>
    </source>
</evidence>
<evidence type="ECO:0000259" key="6">
    <source>
        <dbReference type="PROSITE" id="PS50808"/>
    </source>
</evidence>
<dbReference type="GO" id="GO:0008270">
    <property type="term" value="F:zinc ion binding"/>
    <property type="evidence" value="ECO:0007669"/>
    <property type="project" value="UniProtKB-KW"/>
</dbReference>
<dbReference type="SUPFAM" id="SSF57667">
    <property type="entry name" value="beta-beta-alpha zinc fingers"/>
    <property type="match status" value="1"/>
</dbReference>
<dbReference type="EMBL" id="CAKLBY020000311">
    <property type="protein sequence ID" value="CAK7944921.1"/>
    <property type="molecule type" value="Genomic_DNA"/>
</dbReference>